<feature type="transmembrane region" description="Helical" evidence="1">
    <location>
        <begin position="89"/>
        <end position="110"/>
    </location>
</feature>
<accession>A0A0S8FRI4</accession>
<gene>
    <name evidence="3" type="ORF">AMJ83_07165</name>
</gene>
<feature type="chain" id="PRO_5006646412" evidence="2">
    <location>
        <begin position="24"/>
        <end position="128"/>
    </location>
</feature>
<comment type="caution">
    <text evidence="3">The sequence shown here is derived from an EMBL/GenBank/DDBJ whole genome shotgun (WGS) entry which is preliminary data.</text>
</comment>
<proteinExistence type="predicted"/>
<reference evidence="3 4" key="1">
    <citation type="journal article" date="2015" name="Microbiome">
        <title>Genomic resolution of linkages in carbon, nitrogen, and sulfur cycling among widespread estuary sediment bacteria.</title>
        <authorList>
            <person name="Baker B.J."/>
            <person name="Lazar C.S."/>
            <person name="Teske A.P."/>
            <person name="Dick G.J."/>
        </authorList>
    </citation>
    <scope>NUCLEOTIDE SEQUENCE [LARGE SCALE GENOMIC DNA]</scope>
    <source>
        <strain evidence="3">SM23_42</strain>
    </source>
</reference>
<keyword evidence="2" id="KW-0732">Signal</keyword>
<dbReference type="EMBL" id="LJUJ01000014">
    <property type="protein sequence ID" value="KPK63347.1"/>
    <property type="molecule type" value="Genomic_DNA"/>
</dbReference>
<evidence type="ECO:0000256" key="1">
    <source>
        <dbReference type="SAM" id="Phobius"/>
    </source>
</evidence>
<dbReference type="Proteomes" id="UP000051373">
    <property type="component" value="Unassembled WGS sequence"/>
</dbReference>
<keyword evidence="1" id="KW-1133">Transmembrane helix</keyword>
<name>A0A0S8FRI4_UNCW3</name>
<organism evidence="3 4">
    <name type="scientific">candidate division WOR_3 bacterium SM23_42</name>
    <dbReference type="NCBI Taxonomy" id="1703779"/>
    <lineage>
        <taxon>Bacteria</taxon>
        <taxon>Bacteria division WOR-3</taxon>
    </lineage>
</organism>
<evidence type="ECO:0000313" key="4">
    <source>
        <dbReference type="Proteomes" id="UP000051373"/>
    </source>
</evidence>
<dbReference type="STRING" id="1703779.AMJ83_07165"/>
<sequence length="128" mass="14267">MIGLMRLLIIAVLFTNPISPAIGATGDSIGRMPEIVVTTHRYYTESSDEIGMMPEVVVTAKRYSGFDENVQPQRQGYNENSFLSWVSKYLLWISVASCIVVAGLLIFARLQRKRHTNAKKEAVSPCCV</sequence>
<protein>
    <submittedName>
        <fullName evidence="3">Uncharacterized protein</fullName>
    </submittedName>
</protein>
<keyword evidence="1" id="KW-0812">Transmembrane</keyword>
<feature type="signal peptide" evidence="2">
    <location>
        <begin position="1"/>
        <end position="23"/>
    </location>
</feature>
<evidence type="ECO:0000313" key="3">
    <source>
        <dbReference type="EMBL" id="KPK63347.1"/>
    </source>
</evidence>
<keyword evidence="1" id="KW-0472">Membrane</keyword>
<dbReference type="AlphaFoldDB" id="A0A0S8FRI4"/>
<evidence type="ECO:0000256" key="2">
    <source>
        <dbReference type="SAM" id="SignalP"/>
    </source>
</evidence>